<protein>
    <submittedName>
        <fullName evidence="2">DUF456 family protein</fullName>
    </submittedName>
</protein>
<feature type="transmembrane region" description="Helical" evidence="1">
    <location>
        <begin position="52"/>
        <end position="72"/>
    </location>
</feature>
<name>A0A7D5VA69_9NEIS</name>
<keyword evidence="1" id="KW-1133">Transmembrane helix</keyword>
<dbReference type="RefSeq" id="WP_180306002.1">
    <property type="nucleotide sequence ID" value="NZ_CP058952.1"/>
</dbReference>
<evidence type="ECO:0000313" key="3">
    <source>
        <dbReference type="Proteomes" id="UP000510822"/>
    </source>
</evidence>
<keyword evidence="3" id="KW-1185">Reference proteome</keyword>
<feature type="transmembrane region" description="Helical" evidence="1">
    <location>
        <begin position="129"/>
        <end position="157"/>
    </location>
</feature>
<evidence type="ECO:0000256" key="1">
    <source>
        <dbReference type="SAM" id="Phobius"/>
    </source>
</evidence>
<dbReference type="PANTHER" id="PTHR39165">
    <property type="entry name" value="IG HYPOTHETICAL 17883"/>
    <property type="match status" value="1"/>
</dbReference>
<dbReference type="Proteomes" id="UP000510822">
    <property type="component" value="Chromosome"/>
</dbReference>
<keyword evidence="1" id="KW-0472">Membrane</keyword>
<accession>A0A7D5VA69</accession>
<dbReference type="InterPro" id="IPR007403">
    <property type="entry name" value="DUF456"/>
</dbReference>
<dbReference type="EMBL" id="CP058952">
    <property type="protein sequence ID" value="QLI81895.1"/>
    <property type="molecule type" value="Genomic_DNA"/>
</dbReference>
<feature type="transmembrane region" description="Helical" evidence="1">
    <location>
        <begin position="84"/>
        <end position="109"/>
    </location>
</feature>
<evidence type="ECO:0000313" key="2">
    <source>
        <dbReference type="EMBL" id="QLI81895.1"/>
    </source>
</evidence>
<reference evidence="2 3" key="1">
    <citation type="journal article" date="2016" name="Int. J. Syst. Evol. Microbiol.">
        <title>Chitinibacter fontanus sp. nov., isolated from a spring.</title>
        <authorList>
            <person name="Sheu S.Y."/>
            <person name="Li Y.S."/>
            <person name="Young C.C."/>
            <person name="Chen W.M."/>
        </authorList>
    </citation>
    <scope>NUCLEOTIDE SEQUENCE [LARGE SCALE GENOMIC DNA]</scope>
    <source>
        <strain evidence="2 3">STM-7</strain>
    </source>
</reference>
<keyword evidence="1" id="KW-0812">Transmembrane</keyword>
<feature type="transmembrane region" description="Helical" evidence="1">
    <location>
        <begin position="12"/>
        <end position="40"/>
    </location>
</feature>
<proteinExistence type="predicted"/>
<dbReference type="AlphaFoldDB" id="A0A7D5VA69"/>
<dbReference type="PANTHER" id="PTHR39165:SF1">
    <property type="entry name" value="DUF456 DOMAIN-CONTAINING PROTEIN"/>
    <property type="match status" value="1"/>
</dbReference>
<dbReference type="KEGG" id="cfon:HZU75_10275"/>
<organism evidence="2 3">
    <name type="scientific">Chitinibacter fontanus</name>
    <dbReference type="NCBI Taxonomy" id="1737446"/>
    <lineage>
        <taxon>Bacteria</taxon>
        <taxon>Pseudomonadati</taxon>
        <taxon>Pseudomonadota</taxon>
        <taxon>Betaproteobacteria</taxon>
        <taxon>Neisseriales</taxon>
        <taxon>Chitinibacteraceae</taxon>
        <taxon>Chitinibacter</taxon>
    </lineage>
</organism>
<dbReference type="Pfam" id="PF04306">
    <property type="entry name" value="DUF456"/>
    <property type="match status" value="1"/>
</dbReference>
<gene>
    <name evidence="2" type="ORF">HZU75_10275</name>
</gene>
<sequence>MDAIWWFISIGLMLLGVAGVILPLLPSTPLIFAGMLTLAWQQDFQTVSGYTLLVLAALAVLASTLDYIAGAFGAKIAGASKPAIWGATIGALVGILAGPFGLILGPLLGAAAGEYYTTGESLRAGKVGLASWIGMLVGTIAKVAIVFMMLGIFWLAYWL</sequence>